<dbReference type="EMBL" id="GL883112">
    <property type="protein sequence ID" value="EGG05552.1"/>
    <property type="molecule type" value="Genomic_DNA"/>
</dbReference>
<sequence>MEISSSFERFKTLRDGLERIVCLNTRFFLRKDGGSKTLGPDRVQTGPRGGRRRGDGGSFPLTMSGFVNLLKPGLKPPARRACQQLNNLQEPWCKYSNWSNEHEQNTLVQIAKDCSRKVHILAPRYGYHR</sequence>
<dbReference type="Proteomes" id="UP000001072">
    <property type="component" value="Unassembled WGS sequence"/>
</dbReference>
<protein>
    <submittedName>
        <fullName evidence="2">Uncharacterized protein</fullName>
    </submittedName>
</protein>
<feature type="region of interest" description="Disordered" evidence="1">
    <location>
        <begin position="32"/>
        <end position="59"/>
    </location>
</feature>
<keyword evidence="3" id="KW-1185">Reference proteome</keyword>
<dbReference type="RefSeq" id="XP_007411041.1">
    <property type="nucleotide sequence ID" value="XM_007410979.1"/>
</dbReference>
<dbReference type="VEuPathDB" id="FungiDB:MELLADRAFT_107378"/>
<dbReference type="GeneID" id="18923157"/>
<gene>
    <name evidence="2" type="ORF">MELLADRAFT_107378</name>
</gene>
<evidence type="ECO:0000313" key="3">
    <source>
        <dbReference type="Proteomes" id="UP000001072"/>
    </source>
</evidence>
<accession>F4RPL0</accession>
<proteinExistence type="predicted"/>
<dbReference type="AlphaFoldDB" id="F4RPL0"/>
<evidence type="ECO:0000313" key="2">
    <source>
        <dbReference type="EMBL" id="EGG05552.1"/>
    </source>
</evidence>
<evidence type="ECO:0000256" key="1">
    <source>
        <dbReference type="SAM" id="MobiDB-lite"/>
    </source>
</evidence>
<dbReference type="HOGENOM" id="CLU_1949298_0_0_1"/>
<dbReference type="KEGG" id="mlr:MELLADRAFT_107378"/>
<name>F4RPL0_MELLP</name>
<organism evidence="3">
    <name type="scientific">Melampsora larici-populina (strain 98AG31 / pathotype 3-4-7)</name>
    <name type="common">Poplar leaf rust fungus</name>
    <dbReference type="NCBI Taxonomy" id="747676"/>
    <lineage>
        <taxon>Eukaryota</taxon>
        <taxon>Fungi</taxon>
        <taxon>Dikarya</taxon>
        <taxon>Basidiomycota</taxon>
        <taxon>Pucciniomycotina</taxon>
        <taxon>Pucciniomycetes</taxon>
        <taxon>Pucciniales</taxon>
        <taxon>Melampsoraceae</taxon>
        <taxon>Melampsora</taxon>
    </lineage>
</organism>
<reference evidence="3" key="1">
    <citation type="journal article" date="2011" name="Proc. Natl. Acad. Sci. U.S.A.">
        <title>Obligate biotrophy features unraveled by the genomic analysis of rust fungi.</title>
        <authorList>
            <person name="Duplessis S."/>
            <person name="Cuomo C.A."/>
            <person name="Lin Y.-C."/>
            <person name="Aerts A."/>
            <person name="Tisserant E."/>
            <person name="Veneault-Fourrey C."/>
            <person name="Joly D.L."/>
            <person name="Hacquard S."/>
            <person name="Amselem J."/>
            <person name="Cantarel B.L."/>
            <person name="Chiu R."/>
            <person name="Coutinho P.M."/>
            <person name="Feau N."/>
            <person name="Field M."/>
            <person name="Frey P."/>
            <person name="Gelhaye E."/>
            <person name="Goldberg J."/>
            <person name="Grabherr M.G."/>
            <person name="Kodira C.D."/>
            <person name="Kohler A."/>
            <person name="Kuees U."/>
            <person name="Lindquist E.A."/>
            <person name="Lucas S.M."/>
            <person name="Mago R."/>
            <person name="Mauceli E."/>
            <person name="Morin E."/>
            <person name="Murat C."/>
            <person name="Pangilinan J.L."/>
            <person name="Park R."/>
            <person name="Pearson M."/>
            <person name="Quesneville H."/>
            <person name="Rouhier N."/>
            <person name="Sakthikumar S."/>
            <person name="Salamov A.A."/>
            <person name="Schmutz J."/>
            <person name="Selles B."/>
            <person name="Shapiro H."/>
            <person name="Tanguay P."/>
            <person name="Tuskan G.A."/>
            <person name="Henrissat B."/>
            <person name="Van de Peer Y."/>
            <person name="Rouze P."/>
            <person name="Ellis J.G."/>
            <person name="Dodds P.N."/>
            <person name="Schein J.E."/>
            <person name="Zhong S."/>
            <person name="Hamelin R.C."/>
            <person name="Grigoriev I.V."/>
            <person name="Szabo L.J."/>
            <person name="Martin F."/>
        </authorList>
    </citation>
    <scope>NUCLEOTIDE SEQUENCE [LARGE SCALE GENOMIC DNA]</scope>
    <source>
        <strain evidence="3">98AG31 / pathotype 3-4-7</strain>
    </source>
</reference>
<dbReference type="InParanoid" id="F4RPL0"/>